<reference evidence="2" key="1">
    <citation type="submission" date="2020-06" db="EMBL/GenBank/DDBJ databases">
        <title>Draft genome of Bugula neritina, a colonial animal packing powerful symbionts and potential medicines.</title>
        <authorList>
            <person name="Rayko M."/>
        </authorList>
    </citation>
    <scope>NUCLEOTIDE SEQUENCE [LARGE SCALE GENOMIC DNA]</scope>
    <source>
        <strain evidence="2">Kwan_BN1</strain>
    </source>
</reference>
<gene>
    <name evidence="2" type="ORF">EB796_009951</name>
</gene>
<dbReference type="Proteomes" id="UP000593567">
    <property type="component" value="Unassembled WGS sequence"/>
</dbReference>
<dbReference type="AlphaFoldDB" id="A0A7J7K1A5"/>
<comment type="caution">
    <text evidence="2">The sequence shown here is derived from an EMBL/GenBank/DDBJ whole genome shotgun (WGS) entry which is preliminary data.</text>
</comment>
<evidence type="ECO:0000313" key="2">
    <source>
        <dbReference type="EMBL" id="KAF6031744.1"/>
    </source>
</evidence>
<keyword evidence="1" id="KW-0175">Coiled coil</keyword>
<accession>A0A7J7K1A5</accession>
<sequence>MDRVNSCSSIESNAYPVLYELIDRQQSLPEIRQIGRHAENGSCATVSRRVLNLPLDKGSSRLLKQSAQNFFYQESLEKHEEDLAILKQNIETVAELCDQVCGGHVTSKDKLARIEQQISAAGKTAGSIWSQLKQRAPSENVEDDSPYSNLTPEALVSFCTIVENFNTIVCNYCSTLAHQGLISRYKWSEPDEVTATNLYMRAEELMTVNQSREYQVKFCHANIYTPQNRECYAICLSIQD</sequence>
<dbReference type="EMBL" id="VXIV02001571">
    <property type="protein sequence ID" value="KAF6031744.1"/>
    <property type="molecule type" value="Genomic_DNA"/>
</dbReference>
<proteinExistence type="predicted"/>
<keyword evidence="3" id="KW-1185">Reference proteome</keyword>
<protein>
    <submittedName>
        <fullName evidence="2">Uncharacterized protein</fullName>
    </submittedName>
</protein>
<evidence type="ECO:0000256" key="1">
    <source>
        <dbReference type="SAM" id="Coils"/>
    </source>
</evidence>
<organism evidence="2 3">
    <name type="scientific">Bugula neritina</name>
    <name type="common">Brown bryozoan</name>
    <name type="synonym">Sertularia neritina</name>
    <dbReference type="NCBI Taxonomy" id="10212"/>
    <lineage>
        <taxon>Eukaryota</taxon>
        <taxon>Metazoa</taxon>
        <taxon>Spiralia</taxon>
        <taxon>Lophotrochozoa</taxon>
        <taxon>Bryozoa</taxon>
        <taxon>Gymnolaemata</taxon>
        <taxon>Cheilostomatida</taxon>
        <taxon>Flustrina</taxon>
        <taxon>Buguloidea</taxon>
        <taxon>Bugulidae</taxon>
        <taxon>Bugula</taxon>
    </lineage>
</organism>
<feature type="coiled-coil region" evidence="1">
    <location>
        <begin position="69"/>
        <end position="96"/>
    </location>
</feature>
<evidence type="ECO:0000313" key="3">
    <source>
        <dbReference type="Proteomes" id="UP000593567"/>
    </source>
</evidence>
<name>A0A7J7K1A5_BUGNE</name>